<dbReference type="GO" id="GO:0003858">
    <property type="term" value="F:3-hydroxybutyrate dehydrogenase activity"/>
    <property type="evidence" value="ECO:0007669"/>
    <property type="project" value="UniProtKB-EC"/>
</dbReference>
<proteinExistence type="predicted"/>
<sequence>MLAIVNQSSRLARRAPPWNAINPGYVMTPLVESQVAGQAKTRGISEDAVLEEVFLEHSAVPSLRKSAVVVRVRRCLSVSCILVMLIGHSSTSSGRSCTRSWIFQC</sequence>
<reference evidence="2" key="1">
    <citation type="submission" date="2017-03" db="EMBL/GenBank/DDBJ databases">
        <authorList>
            <person name="Monnet C."/>
        </authorList>
    </citation>
    <scope>NUCLEOTIDE SEQUENCE [LARGE SCALE GENOMIC DNA]</scope>
    <source>
        <strain evidence="2">SJ5-8</strain>
    </source>
</reference>
<dbReference type="Proteomes" id="UP000234462">
    <property type="component" value="Unassembled WGS sequence"/>
</dbReference>
<accession>A0A2H1L6U8</accession>
<dbReference type="EC" id="1.1.1.30" evidence="1"/>
<dbReference type="EMBL" id="FXZM01000007">
    <property type="protein sequence ID" value="SMY12103.1"/>
    <property type="molecule type" value="Genomic_DNA"/>
</dbReference>
<evidence type="ECO:0000313" key="2">
    <source>
        <dbReference type="Proteomes" id="UP000234462"/>
    </source>
</evidence>
<keyword evidence="2" id="KW-1185">Reference proteome</keyword>
<protein>
    <submittedName>
        <fullName evidence="1">3-hydroxybutyrate dehydrogenase</fullName>
        <ecNumber evidence="1">1.1.1.30</ecNumber>
    </submittedName>
</protein>
<keyword evidence="1" id="KW-0560">Oxidoreductase</keyword>
<evidence type="ECO:0000313" key="1">
    <source>
        <dbReference type="EMBL" id="SMY12103.1"/>
    </source>
</evidence>
<name>A0A2H1L6U8_9MICO</name>
<organism evidence="1 2">
    <name type="scientific">Brevibacterium jeotgali</name>
    <dbReference type="NCBI Taxonomy" id="1262550"/>
    <lineage>
        <taxon>Bacteria</taxon>
        <taxon>Bacillati</taxon>
        <taxon>Actinomycetota</taxon>
        <taxon>Actinomycetes</taxon>
        <taxon>Micrococcales</taxon>
        <taxon>Brevibacteriaceae</taxon>
        <taxon>Brevibacterium</taxon>
    </lineage>
</organism>
<dbReference type="AlphaFoldDB" id="A0A2H1L6U8"/>
<gene>
    <name evidence="1" type="ORF">BJEO58_01697</name>
</gene>